<gene>
    <name evidence="2" type="ORF">PPACK8108_LOCUS24737</name>
</gene>
<dbReference type="EMBL" id="CALTRL010006108">
    <property type="protein sequence ID" value="CAH7689614.1"/>
    <property type="molecule type" value="Genomic_DNA"/>
</dbReference>
<evidence type="ECO:0000313" key="3">
    <source>
        <dbReference type="Proteomes" id="UP001153365"/>
    </source>
</evidence>
<feature type="compositionally biased region" description="Basic and acidic residues" evidence="1">
    <location>
        <begin position="212"/>
        <end position="233"/>
    </location>
</feature>
<comment type="caution">
    <text evidence="2">The sequence shown here is derived from an EMBL/GenBank/DDBJ whole genome shotgun (WGS) entry which is preliminary data.</text>
</comment>
<organism evidence="2 3">
    <name type="scientific">Phakopsora pachyrhizi</name>
    <name type="common">Asian soybean rust disease fungus</name>
    <dbReference type="NCBI Taxonomy" id="170000"/>
    <lineage>
        <taxon>Eukaryota</taxon>
        <taxon>Fungi</taxon>
        <taxon>Dikarya</taxon>
        <taxon>Basidiomycota</taxon>
        <taxon>Pucciniomycotina</taxon>
        <taxon>Pucciniomycetes</taxon>
        <taxon>Pucciniales</taxon>
        <taxon>Phakopsoraceae</taxon>
        <taxon>Phakopsora</taxon>
    </lineage>
</organism>
<protein>
    <submittedName>
        <fullName evidence="2">Expressed protein</fullName>
    </submittedName>
</protein>
<sequence>MNQDTSDFKKYQLIYNVEEDLANQNEAQLEQMGKRKLRSEELEELENEELGKQAEDQITISYEDYLKLSSSSVPSLKQLKAKRRKTSSRGVSDKERISEILRNEESNCHAESGEGPWVFEEILKISDKLKYEILRKSSSPSRGSDELYTLDYFDGIGSSDENDENDEDDGLNSVKVLNFIETFDGFAQGFRPNLTGLSSNDEDFILYNNTSDSKHETSNKKHFDRSKDENGKITKDEVKEAQNQLKDKCSSLNSEFDVFSVVDESFY</sequence>
<keyword evidence="3" id="KW-1185">Reference proteome</keyword>
<name>A0AAV0BQG4_PHAPC</name>
<accession>A0AAV0BQG4</accession>
<evidence type="ECO:0000313" key="2">
    <source>
        <dbReference type="EMBL" id="CAH7689614.1"/>
    </source>
</evidence>
<reference evidence="2" key="1">
    <citation type="submission" date="2022-06" db="EMBL/GenBank/DDBJ databases">
        <authorList>
            <consortium name="SYNGENTA / RWTH Aachen University"/>
        </authorList>
    </citation>
    <scope>NUCLEOTIDE SEQUENCE</scope>
</reference>
<evidence type="ECO:0000256" key="1">
    <source>
        <dbReference type="SAM" id="MobiDB-lite"/>
    </source>
</evidence>
<dbReference type="Proteomes" id="UP001153365">
    <property type="component" value="Unassembled WGS sequence"/>
</dbReference>
<proteinExistence type="predicted"/>
<dbReference type="AlphaFoldDB" id="A0AAV0BQG4"/>
<feature type="region of interest" description="Disordered" evidence="1">
    <location>
        <begin position="210"/>
        <end position="233"/>
    </location>
</feature>